<protein>
    <submittedName>
        <fullName evidence="3">Uncharacterized protein with a C-terminal OMP (Outer membrane protein) domain</fullName>
    </submittedName>
</protein>
<dbReference type="PROSITE" id="PS51208">
    <property type="entry name" value="AUTOTRANSPORTER"/>
    <property type="match status" value="1"/>
</dbReference>
<dbReference type="SMART" id="SM00869">
    <property type="entry name" value="Autotransporter"/>
    <property type="match status" value="1"/>
</dbReference>
<dbReference type="STRING" id="93222.NA29_25500"/>
<evidence type="ECO:0000259" key="2">
    <source>
        <dbReference type="PROSITE" id="PS51208"/>
    </source>
</evidence>
<sequence length="2125" mass="203740">MGHPTDIDRQFFVLLISGDGMPCRTGGMLLRNSAYPAKLRESAPYLHAGYTACRSGNTAWYFGGSVRDKSAALTAPLRLKALCGVASVVLAGHASAQSSGPYVLNYRGATGGCCTSSNGYNGENGRQDVTQSVTGLNIQTTGGATGVLVDVSGGNGGNGNPHDDDDGRDHWGGNGGIGRIIDFTLAQSTVMSTGIGVSVLSAGGDGGLWGNRSDGHGIGGDGHLAALTLIGGSVNAIGYGLSAQSVGGNGKDSAIPSSGGLTPGLNAGYGGNAGDANITVKGGAVITVSGTGGAAIRAESLGGQGGLGVDDDIAGYVDSGWGGNAGNVNVTIADGTITAHGNGEAGILARAVGGSSPKGAGIDVKGGNGGNAGHVSVQSGAAISTDGVNAPGIAVYSLGGDGGDGGDGNSGSGFPGGDGGTPGGASVTNSGSIATQGLGSTGIRVVVVGGSGGNGGASGPWSGHGGDGGAGGNTGALAVNIVNNGNILTNGRDAIGILTHAVGGGAGNAEISQGLMNIGGGAGGNGGQGGNVYVQNNGAIFTTGDQSPAAVVQSIGGGGGHGGDADTTGIIVGIATGGRGGAGGDGGTATLDQAGAISTAGAGAAGAVVQSIGGGGGVGGSSSAITVGIGLGVAVSHGGSGGQGGTGGTARVSVDDDASITTQGVSSDAVVAQSIGGGGGYGGLASASSITIAPDLGPDLPTGTISPHVSLGGRGGGGGNGGFAQVENDGNIVTQGDRSLGILAQSIGGGGGAGGNAAAPLRAKTVSAPGSRLDVSVGVSIGGAGGSGGAGGVATVTNSVTGIVETSGDHAIGILAQSVGGGGGNGGSVQQETAQSFSATLGSPTSALGTLQTIMQWLETSGQSLNVKFGSLKVGVDVRVGGSGGSGGDGVGASVFNNGQVTTTGDGAAAIVAQSVGGGGGSGGTATSTSASSLMSSIDSLLGVVTGKIGQYFQVSPNTGTNVAVGGSGGSGGNGGPVGVTQTGTIVTKGFASPGIVAQSIGGGGGAGVSTAQNLDVFLSNWAAKDAPGILSDITRIVDLLGSNLASAQHNVNVSVGAKGGGAGYAGLVTVDASSASSQIQTLGDNSPGILAHGIAGGGGLAGASAYTFGPSTFGATAGATQPALALSLGAAYDSTISSVSGTSFPVVVKSGGAISTHGDDSSGVLAQNIAGGGGVAVANLAGNASTYLAQGQGATSPALSLGASVTGMAAPALVRSGTATVTNTATIETTGALSHGIFAQSVSGGGGAAGWVASGGAMALLAGPVMQLGASQSGANSLLGMAGNVTVSLGAPTTIATAGALSFGVLAQSIGGGGGYAASVSDGQPSSLPITSLLLGAQGQTGGAGAQVSVMADAGSAIQTQGRNAFGIVAQSVGGGGGIAGLSTAPGRVTLASLNNTLTTAGVNDGGTVDVSVAGKVKTTGDGAVGVLAQSVGGGGGIAGDAASVTYGTSVVHLADIAGAVGTGSTVTVNVAGGVATYGANAPAILAMSLGGGAVFSDGGILLKNSGNASGNSGGTVSVAIAPGATVVAMGAGSPAIAAISTGRTGGNASETTQGKPISVTIGSGATVAANATSGIGVLAITTDGVSVDNAGTLTAATAIESASRASVSNTGRVQGNVQLTSDSTFVNQQSGALHTASRVTTGLLQNYGTLNPGGPGVFQASTVDGAFSQTGTGVYAPDLDFTRHNSDFLVTTGALTFGGSVVPVLHNPVKNIWLGIGHFDRAPTGESATAKSTALVFSYQMKDHYGGTQDPLISVDANFKPQGVALNGNQSSFANHLQWLWDQGLVDAGPLFQPFASVGDAASYRRALNTLSGAASLMRAGSRGQENFDFLNRLMSCPQFVSGGTRLSEGSCVWARVIGTRADRYDTADDVGFRSQQVTYQFGVQKEIAPDWFLGGSASYVVTHARSSDQSLDVSSDGFRAGVTLKRQMGPWQVALALLGGYESGTQNRIIDYPEATARASSQPNAFFVGARSRLSYQLNLSGWYVKPYADLDVVYDRSGAYRETGAGVFDLAVPGQGHTTAILSPSVEVGGRFDLRGATLRPYLSLGMSFASARRLSNDVSFVQFPGASFAVSASQPRAYGNFSAGIELLSDKGLEVRAEYSLRTAPSQTVQSAALRLAKHF</sequence>
<feature type="region of interest" description="Disordered" evidence="1">
    <location>
        <begin position="404"/>
        <end position="433"/>
    </location>
</feature>
<feature type="domain" description="Autotransporter" evidence="2">
    <location>
        <begin position="1848"/>
        <end position="2125"/>
    </location>
</feature>
<dbReference type="EMBL" id="LT906435">
    <property type="protein sequence ID" value="SNU85553.1"/>
    <property type="molecule type" value="Genomic_DNA"/>
</dbReference>
<keyword evidence="4" id="KW-1185">Reference proteome</keyword>
<organism evidence="3 4">
    <name type="scientific">Pandoraea sputorum</name>
    <dbReference type="NCBI Taxonomy" id="93222"/>
    <lineage>
        <taxon>Bacteria</taxon>
        <taxon>Pseudomonadati</taxon>
        <taxon>Pseudomonadota</taxon>
        <taxon>Betaproteobacteria</taxon>
        <taxon>Burkholderiales</taxon>
        <taxon>Burkholderiaceae</taxon>
        <taxon>Pandoraea</taxon>
    </lineage>
</organism>
<dbReference type="SUPFAM" id="SSF103515">
    <property type="entry name" value="Autotransporter"/>
    <property type="match status" value="1"/>
</dbReference>
<proteinExistence type="predicted"/>
<evidence type="ECO:0000313" key="3">
    <source>
        <dbReference type="EMBL" id="SNU85553.1"/>
    </source>
</evidence>
<name>A0A239SLH2_9BURK</name>
<dbReference type="Proteomes" id="UP000215126">
    <property type="component" value="Chromosome 1"/>
</dbReference>
<accession>A0A239SLH2</accession>
<reference evidence="3 4" key="1">
    <citation type="submission" date="2017-06" db="EMBL/GenBank/DDBJ databases">
        <authorList>
            <consortium name="Pathogen Informatics"/>
        </authorList>
    </citation>
    <scope>NUCLEOTIDE SEQUENCE [LARGE SCALE GENOMIC DNA]</scope>
    <source>
        <strain evidence="3 4">NCTC13161</strain>
    </source>
</reference>
<gene>
    <name evidence="3" type="ORF">SAMEA4530655_02616</name>
</gene>
<dbReference type="InterPro" id="IPR036709">
    <property type="entry name" value="Autotransporte_beta_dom_sf"/>
</dbReference>
<dbReference type="InterPro" id="IPR005546">
    <property type="entry name" value="Autotransporte_beta"/>
</dbReference>
<evidence type="ECO:0000256" key="1">
    <source>
        <dbReference type="SAM" id="MobiDB-lite"/>
    </source>
</evidence>
<feature type="compositionally biased region" description="Gly residues" evidence="1">
    <location>
        <begin position="404"/>
        <end position="423"/>
    </location>
</feature>
<evidence type="ECO:0000313" key="4">
    <source>
        <dbReference type="Proteomes" id="UP000215126"/>
    </source>
</evidence>